<dbReference type="Gene3D" id="3.30.160.40">
    <property type="entry name" value="Porphobilinogen deaminase, C-terminal domain"/>
    <property type="match status" value="1"/>
</dbReference>
<dbReference type="InterPro" id="IPR022419">
    <property type="entry name" value="Porphobilin_deaminase_cofac_BS"/>
</dbReference>
<name>A0A318E2C2_9GAMM</name>
<evidence type="ECO:0000256" key="8">
    <source>
        <dbReference type="HAMAP-Rule" id="MF_00260"/>
    </source>
</evidence>
<comment type="subunit">
    <text evidence="4 8">Monomer.</text>
</comment>
<comment type="cofactor">
    <cofactor evidence="8">
        <name>dipyrromethane</name>
        <dbReference type="ChEBI" id="CHEBI:60342"/>
    </cofactor>
    <text evidence="8">Binds 1 dipyrromethane group covalently.</text>
</comment>
<dbReference type="GO" id="GO:0004418">
    <property type="term" value="F:hydroxymethylbilane synthase activity"/>
    <property type="evidence" value="ECO:0007669"/>
    <property type="project" value="UniProtKB-UniRule"/>
</dbReference>
<dbReference type="CDD" id="cd13646">
    <property type="entry name" value="PBP2_EcHMBS_like"/>
    <property type="match status" value="1"/>
</dbReference>
<dbReference type="EMBL" id="QICN01000010">
    <property type="protein sequence ID" value="PXV65191.1"/>
    <property type="molecule type" value="Genomic_DNA"/>
</dbReference>
<dbReference type="FunFam" id="3.40.190.10:FF:000005">
    <property type="entry name" value="Porphobilinogen deaminase"/>
    <property type="match status" value="1"/>
</dbReference>
<comment type="function">
    <text evidence="1 8">Tetrapolymerization of the monopyrrole PBG into the hydroxymethylbilane pre-uroporphyrinogen in several discrete steps.</text>
</comment>
<dbReference type="Pfam" id="PF01379">
    <property type="entry name" value="Porphobil_deam"/>
    <property type="match status" value="1"/>
</dbReference>
<dbReference type="PROSITE" id="PS00533">
    <property type="entry name" value="PORPHOBILINOGEN_DEAM"/>
    <property type="match status" value="1"/>
</dbReference>
<accession>A0A318E2C2</accession>
<dbReference type="EC" id="2.5.1.61" evidence="8"/>
<dbReference type="GO" id="GO:0006782">
    <property type="term" value="P:protoporphyrinogen IX biosynthetic process"/>
    <property type="evidence" value="ECO:0007669"/>
    <property type="project" value="UniProtKB-UniRule"/>
</dbReference>
<dbReference type="HAMAP" id="MF_00260">
    <property type="entry name" value="Porphobil_deam"/>
    <property type="match status" value="1"/>
</dbReference>
<keyword evidence="6 8" id="KW-0627">Porphyrin biosynthesis</keyword>
<evidence type="ECO:0000259" key="9">
    <source>
        <dbReference type="Pfam" id="PF01379"/>
    </source>
</evidence>
<dbReference type="OrthoDB" id="9810298at2"/>
<comment type="miscellaneous">
    <text evidence="8">The porphobilinogen subunits are added to the dipyrromethane group.</text>
</comment>
<evidence type="ECO:0000313" key="12">
    <source>
        <dbReference type="Proteomes" id="UP000248330"/>
    </source>
</evidence>
<keyword evidence="12" id="KW-1185">Reference proteome</keyword>
<proteinExistence type="inferred from homology"/>
<dbReference type="Gene3D" id="3.40.190.10">
    <property type="entry name" value="Periplasmic binding protein-like II"/>
    <property type="match status" value="2"/>
</dbReference>
<dbReference type="Proteomes" id="UP000248330">
    <property type="component" value="Unassembled WGS sequence"/>
</dbReference>
<dbReference type="InterPro" id="IPR022418">
    <property type="entry name" value="Porphobilinogen_deaminase_C"/>
</dbReference>
<evidence type="ECO:0000256" key="4">
    <source>
        <dbReference type="ARBA" id="ARBA00011245"/>
    </source>
</evidence>
<evidence type="ECO:0000256" key="5">
    <source>
        <dbReference type="ARBA" id="ARBA00022679"/>
    </source>
</evidence>
<gene>
    <name evidence="8" type="primary">hemC</name>
    <name evidence="11" type="ORF">C8D93_1109</name>
</gene>
<dbReference type="Pfam" id="PF03900">
    <property type="entry name" value="Porphobil_deamC"/>
    <property type="match status" value="1"/>
</dbReference>
<dbReference type="FunFam" id="3.40.190.10:FF:000004">
    <property type="entry name" value="Porphobilinogen deaminase"/>
    <property type="match status" value="1"/>
</dbReference>
<dbReference type="NCBIfam" id="TIGR00212">
    <property type="entry name" value="hemC"/>
    <property type="match status" value="1"/>
</dbReference>
<protein>
    <recommendedName>
        <fullName evidence="8">Porphobilinogen deaminase</fullName>
        <shortName evidence="8">PBG</shortName>
        <ecNumber evidence="8">2.5.1.61</ecNumber>
    </recommendedName>
    <alternativeName>
        <fullName evidence="8">Hydroxymethylbilane synthase</fullName>
        <shortName evidence="8">HMBS</shortName>
    </alternativeName>
    <alternativeName>
        <fullName evidence="8">Pre-uroporphyrinogen synthase</fullName>
    </alternativeName>
</protein>
<evidence type="ECO:0000256" key="1">
    <source>
        <dbReference type="ARBA" id="ARBA00002869"/>
    </source>
</evidence>
<feature type="domain" description="Porphobilinogen deaminase N-terminal" evidence="9">
    <location>
        <begin position="3"/>
        <end position="210"/>
    </location>
</feature>
<dbReference type="InterPro" id="IPR022417">
    <property type="entry name" value="Porphobilin_deaminase_N"/>
</dbReference>
<dbReference type="GO" id="GO:0005737">
    <property type="term" value="C:cytoplasm"/>
    <property type="evidence" value="ECO:0007669"/>
    <property type="project" value="UniProtKB-UniRule"/>
</dbReference>
<feature type="domain" description="Porphobilinogen deaminase C-terminal" evidence="10">
    <location>
        <begin position="226"/>
        <end position="292"/>
    </location>
</feature>
<dbReference type="SUPFAM" id="SSF53850">
    <property type="entry name" value="Periplasmic binding protein-like II"/>
    <property type="match status" value="1"/>
</dbReference>
<evidence type="ECO:0000259" key="10">
    <source>
        <dbReference type="Pfam" id="PF03900"/>
    </source>
</evidence>
<dbReference type="InterPro" id="IPR036803">
    <property type="entry name" value="Porphobilinogen_deaminase_C_sf"/>
</dbReference>
<organism evidence="11 12">
    <name type="scientific">Sinimarinibacterium flocculans</name>
    <dbReference type="NCBI Taxonomy" id="985250"/>
    <lineage>
        <taxon>Bacteria</taxon>
        <taxon>Pseudomonadati</taxon>
        <taxon>Pseudomonadota</taxon>
        <taxon>Gammaproteobacteria</taxon>
        <taxon>Nevskiales</taxon>
        <taxon>Nevskiaceae</taxon>
        <taxon>Sinimarinibacterium</taxon>
    </lineage>
</organism>
<evidence type="ECO:0000256" key="7">
    <source>
        <dbReference type="ARBA" id="ARBA00048169"/>
    </source>
</evidence>
<dbReference type="SUPFAM" id="SSF54782">
    <property type="entry name" value="Porphobilinogen deaminase (hydroxymethylbilane synthase), C-terminal domain"/>
    <property type="match status" value="1"/>
</dbReference>
<dbReference type="UniPathway" id="UPA00251">
    <property type="reaction ID" value="UER00319"/>
</dbReference>
<evidence type="ECO:0000256" key="2">
    <source>
        <dbReference type="ARBA" id="ARBA00004735"/>
    </source>
</evidence>
<comment type="similarity">
    <text evidence="3 8">Belongs to the HMBS family.</text>
</comment>
<dbReference type="PRINTS" id="PR00151">
    <property type="entry name" value="PORPHBDMNASE"/>
</dbReference>
<comment type="caution">
    <text evidence="11">The sequence shown here is derived from an EMBL/GenBank/DDBJ whole genome shotgun (WGS) entry which is preliminary data.</text>
</comment>
<sequence length="307" mass="33047">MTLRIATRESPLALWQAEHVRVRLQAAHPQLAVELVPMTTQGDRLLGTSLAAIGGKGLFVKELEQAMLEGRADIAVHSMKDVPVEQPDGLVLTACLQGEDPRDAFVSNAHASLDALPQGAHVGTSSLRRQTQLRRLRPDLRVSELRGNVGTRLRKLDEGQYDAILLAAAGLIRLGLADRIRERFDVERFVPAIGQGIVGIECREGDARTRALLTPLHDLDSEHRLAAERAMNARLGGACQVPVAGHAVFLGERLRLTGLVGAPDGSTLVRRAIEGPRAEAATLGERLAQELLDAGARTILAPLGIHV</sequence>
<dbReference type="PIRSF" id="PIRSF001438">
    <property type="entry name" value="4pyrrol_synth_OHMeBilane_synth"/>
    <property type="match status" value="1"/>
</dbReference>
<feature type="modified residue" description="S-(dipyrrolylmethanemethyl)cysteine" evidence="8">
    <location>
        <position position="239"/>
    </location>
</feature>
<comment type="catalytic activity">
    <reaction evidence="7 8">
        <text>4 porphobilinogen + H2O = hydroxymethylbilane + 4 NH4(+)</text>
        <dbReference type="Rhea" id="RHEA:13185"/>
        <dbReference type="ChEBI" id="CHEBI:15377"/>
        <dbReference type="ChEBI" id="CHEBI:28938"/>
        <dbReference type="ChEBI" id="CHEBI:57845"/>
        <dbReference type="ChEBI" id="CHEBI:58126"/>
        <dbReference type="EC" id="2.5.1.61"/>
    </reaction>
</comment>
<comment type="pathway">
    <text evidence="2">Porphyrin-containing compound metabolism; protoporphyrin-IX biosynthesis; coproporphyrinogen-III from 5-aminolevulinate: step 2/4.</text>
</comment>
<evidence type="ECO:0000256" key="6">
    <source>
        <dbReference type="ARBA" id="ARBA00023244"/>
    </source>
</evidence>
<reference evidence="11 12" key="1">
    <citation type="submission" date="2018-04" db="EMBL/GenBank/DDBJ databases">
        <title>Genomic Encyclopedia of Type Strains, Phase IV (KMG-IV): sequencing the most valuable type-strain genomes for metagenomic binning, comparative biology and taxonomic classification.</title>
        <authorList>
            <person name="Goeker M."/>
        </authorList>
    </citation>
    <scope>NUCLEOTIDE SEQUENCE [LARGE SCALE GENOMIC DNA]</scope>
    <source>
        <strain evidence="11 12">DSM 104150</strain>
    </source>
</reference>
<dbReference type="RefSeq" id="WP_110266236.1">
    <property type="nucleotide sequence ID" value="NZ_CAWNXA010000010.1"/>
</dbReference>
<dbReference type="PANTHER" id="PTHR11557:SF0">
    <property type="entry name" value="PORPHOBILINOGEN DEAMINASE"/>
    <property type="match status" value="1"/>
</dbReference>
<dbReference type="PANTHER" id="PTHR11557">
    <property type="entry name" value="PORPHOBILINOGEN DEAMINASE"/>
    <property type="match status" value="1"/>
</dbReference>
<dbReference type="AlphaFoldDB" id="A0A318E2C2"/>
<evidence type="ECO:0000256" key="3">
    <source>
        <dbReference type="ARBA" id="ARBA00005638"/>
    </source>
</evidence>
<keyword evidence="5 8" id="KW-0808">Transferase</keyword>
<evidence type="ECO:0000313" key="11">
    <source>
        <dbReference type="EMBL" id="PXV65191.1"/>
    </source>
</evidence>
<dbReference type="InterPro" id="IPR000860">
    <property type="entry name" value="HemC"/>
</dbReference>